<dbReference type="GO" id="GO:0005829">
    <property type="term" value="C:cytosol"/>
    <property type="evidence" value="ECO:0007669"/>
    <property type="project" value="TreeGrafter"/>
</dbReference>
<evidence type="ECO:0000313" key="8">
    <source>
        <dbReference type="EMBL" id="KAJ2780836.1"/>
    </source>
</evidence>
<protein>
    <submittedName>
        <fullName evidence="8">tRNA (Guanine-N(7)-)-methyltransferase non-catalytic subunit trm82</fullName>
    </submittedName>
</protein>
<evidence type="ECO:0000256" key="3">
    <source>
        <dbReference type="ARBA" id="ARBA00022694"/>
    </source>
</evidence>
<dbReference type="PANTHER" id="PTHR16288:SF0">
    <property type="entry name" value="TRNA (GUANINE-N(7)-)-METHYLTRANSFERASE NON-CATALYTIC SUBUNIT WDR4"/>
    <property type="match status" value="1"/>
</dbReference>
<dbReference type="InterPro" id="IPR036322">
    <property type="entry name" value="WD40_repeat_dom_sf"/>
</dbReference>
<keyword evidence="5 6" id="KW-0539">Nucleus</keyword>
<dbReference type="GO" id="GO:0005634">
    <property type="term" value="C:nucleus"/>
    <property type="evidence" value="ECO:0007669"/>
    <property type="project" value="UniProtKB-SubCell"/>
</dbReference>
<comment type="subcellular location">
    <subcellularLocation>
        <location evidence="1 6">Nucleus</location>
    </subcellularLocation>
</comment>
<evidence type="ECO:0000256" key="6">
    <source>
        <dbReference type="HAMAP-Rule" id="MF_03056"/>
    </source>
</evidence>
<dbReference type="AlphaFoldDB" id="A0A9W8LIX2"/>
<reference evidence="8" key="1">
    <citation type="submission" date="2022-07" db="EMBL/GenBank/DDBJ databases">
        <title>Phylogenomic reconstructions and comparative analyses of Kickxellomycotina fungi.</title>
        <authorList>
            <person name="Reynolds N.K."/>
            <person name="Stajich J.E."/>
            <person name="Barry K."/>
            <person name="Grigoriev I.V."/>
            <person name="Crous P."/>
            <person name="Smith M.E."/>
        </authorList>
    </citation>
    <scope>NUCLEOTIDE SEQUENCE</scope>
    <source>
        <strain evidence="8">BCRC 34489</strain>
    </source>
</reference>
<evidence type="ECO:0000256" key="1">
    <source>
        <dbReference type="ARBA" id="ARBA00004123"/>
    </source>
</evidence>
<dbReference type="SUPFAM" id="SSF50978">
    <property type="entry name" value="WD40 repeat-like"/>
    <property type="match status" value="1"/>
</dbReference>
<dbReference type="SMART" id="SM00320">
    <property type="entry name" value="WD40"/>
    <property type="match status" value="3"/>
</dbReference>
<gene>
    <name evidence="8" type="primary">TRM82</name>
    <name evidence="8" type="ORF">GGI15_003402</name>
</gene>
<dbReference type="HAMAP" id="MF_03056">
    <property type="entry name" value="TRM82"/>
    <property type="match status" value="1"/>
</dbReference>
<comment type="similarity">
    <text evidence="6">Belongs to the WD repeat TRM82 family.</text>
</comment>
<dbReference type="InterPro" id="IPR001680">
    <property type="entry name" value="WD40_rpt"/>
</dbReference>
<dbReference type="GO" id="GO:0043527">
    <property type="term" value="C:tRNA methyltransferase complex"/>
    <property type="evidence" value="ECO:0007669"/>
    <property type="project" value="TreeGrafter"/>
</dbReference>
<evidence type="ECO:0000256" key="7">
    <source>
        <dbReference type="PROSITE-ProRule" id="PRU00221"/>
    </source>
</evidence>
<dbReference type="Pfam" id="PF00400">
    <property type="entry name" value="WD40"/>
    <property type="match status" value="1"/>
</dbReference>
<comment type="function">
    <text evidence="6">Required for the formation of N(7)-methylguanine at position 46 (m7G46) in tRNA. In the complex, it is required to stabilize and induce conformational changes of the catalytic subunit.</text>
</comment>
<dbReference type="PROSITE" id="PS50082">
    <property type="entry name" value="WD_REPEATS_2"/>
    <property type="match status" value="1"/>
</dbReference>
<comment type="caution">
    <text evidence="8">The sequence shown here is derived from an EMBL/GenBank/DDBJ whole genome shotgun (WGS) entry which is preliminary data.</text>
</comment>
<sequence>MPHHPVTLVESSAQGAVACISETAVTVLDGQTGSLLATTHPSSTPTVHHIPSVPTTSGNIRAAAFSPTGRFFALCTEGKSLLIYDTSAWTLLRHLTSDKRTNALAFDPLETHVLAGDKFGDCTSIPLDAAHSPSVILGHVSILCALAFTHTTPPMLLTCDRDEKLRISRYPNAYNIQAFGLGHSEFVTSVAAPRFAPQVCMTGSGDGSLRLWDVRDGGLLHTVELSSLLQSYYADGRAEKADGNSFEDRTQASERYGVLRVCAAEGLGAFVVVVERFPVVIVLPVEKDGRSLADPLVVDVQAPPTDMAPTAQGFIVAYAKGPLLADAYVRNKQGAYVRDTLVSEEIARTVVTREVPEEVQVPSIYVWGNKMYIERPAGENSNSNNKNEEDD</sequence>
<dbReference type="EMBL" id="JANBUM010000233">
    <property type="protein sequence ID" value="KAJ2780836.1"/>
    <property type="molecule type" value="Genomic_DNA"/>
</dbReference>
<evidence type="ECO:0000256" key="5">
    <source>
        <dbReference type="ARBA" id="ARBA00023242"/>
    </source>
</evidence>
<feature type="repeat" description="WD" evidence="7">
    <location>
        <begin position="180"/>
        <end position="222"/>
    </location>
</feature>
<evidence type="ECO:0000313" key="9">
    <source>
        <dbReference type="Proteomes" id="UP001140172"/>
    </source>
</evidence>
<dbReference type="PROSITE" id="PS00678">
    <property type="entry name" value="WD_REPEATS_1"/>
    <property type="match status" value="1"/>
</dbReference>
<keyword evidence="9" id="KW-1185">Reference proteome</keyword>
<dbReference type="OrthoDB" id="339900at2759"/>
<comment type="pathway">
    <text evidence="6">tRNA modification; N(7)-methylguanine-tRNA biosynthesis.</text>
</comment>
<keyword evidence="3 6" id="KW-0819">tRNA processing</keyword>
<keyword evidence="2 6" id="KW-0853">WD repeat</keyword>
<proteinExistence type="inferred from homology"/>
<dbReference type="InterPro" id="IPR028884">
    <property type="entry name" value="Trm82"/>
</dbReference>
<organism evidence="8 9">
    <name type="scientific">Coemansia interrupta</name>
    <dbReference type="NCBI Taxonomy" id="1126814"/>
    <lineage>
        <taxon>Eukaryota</taxon>
        <taxon>Fungi</taxon>
        <taxon>Fungi incertae sedis</taxon>
        <taxon>Zoopagomycota</taxon>
        <taxon>Kickxellomycotina</taxon>
        <taxon>Kickxellomycetes</taxon>
        <taxon>Kickxellales</taxon>
        <taxon>Kickxellaceae</taxon>
        <taxon>Coemansia</taxon>
    </lineage>
</organism>
<evidence type="ECO:0000256" key="2">
    <source>
        <dbReference type="ARBA" id="ARBA00022574"/>
    </source>
</evidence>
<dbReference type="Gene3D" id="2.130.10.10">
    <property type="entry name" value="YVTN repeat-like/Quinoprotein amine dehydrogenase"/>
    <property type="match status" value="2"/>
</dbReference>
<evidence type="ECO:0000256" key="4">
    <source>
        <dbReference type="ARBA" id="ARBA00022737"/>
    </source>
</evidence>
<dbReference type="Proteomes" id="UP001140172">
    <property type="component" value="Unassembled WGS sequence"/>
</dbReference>
<dbReference type="InterPro" id="IPR019775">
    <property type="entry name" value="WD40_repeat_CS"/>
</dbReference>
<keyword evidence="4 6" id="KW-0677">Repeat</keyword>
<name>A0A9W8LIX2_9FUNG</name>
<dbReference type="GO" id="GO:0106004">
    <property type="term" value="P:tRNA (guanine-N7)-methylation"/>
    <property type="evidence" value="ECO:0007669"/>
    <property type="project" value="UniProtKB-UniRule"/>
</dbReference>
<dbReference type="InterPro" id="IPR015943">
    <property type="entry name" value="WD40/YVTN_repeat-like_dom_sf"/>
</dbReference>
<accession>A0A9W8LIX2</accession>
<dbReference type="PANTHER" id="PTHR16288">
    <property type="entry name" value="WD40 REPEAT PROTEIN 4"/>
    <property type="match status" value="1"/>
</dbReference>